<dbReference type="KEGG" id="msil:METEAL_32720"/>
<dbReference type="RefSeq" id="WP_316412769.1">
    <property type="nucleotide sequence ID" value="NZ_AP027080.1"/>
</dbReference>
<proteinExistence type="predicted"/>
<sequence length="350" mass="36561">MRIHLDKIASVTRNLGLGRWVTLGDTVEAREGSVIAGRIHGEKSVYNELEDVHGRMSVLHDGDIIVGALGHRNALQGYEGVLPTKVAPGDRLHLLNLGGVLGHCVSSNPGVGAPFEVEVLGQVLSFPQFGSRLGQPAFIQEKAVQGKPQATPVPVVYVAGTCMNAGKTLAACVLVRAFTQAGYKVGGAKLTGVSLQRDILAMQDYGAEAILDFTDAGVTCTGPATAPGAARAIFTELADRGMDLIIAETGDGIMGEYGVQAILEDKALRDWGAAYVLCANDPVGVEGGVRNLKEAYGIQVDVVAGPATDNRVGGRFVATLGLPAHNARSQARELGALVLDKVRAALEVKP</sequence>
<dbReference type="AlphaFoldDB" id="A0AA48H137"/>
<name>A0AA48H137_9BACT</name>
<dbReference type="SUPFAM" id="SSF52540">
    <property type="entry name" value="P-loop containing nucleoside triphosphate hydrolases"/>
    <property type="match status" value="1"/>
</dbReference>
<protein>
    <recommendedName>
        <fullName evidence="3">DUF1611 domain-containing protein</fullName>
    </recommendedName>
</protein>
<evidence type="ECO:0000313" key="2">
    <source>
        <dbReference type="Proteomes" id="UP001238179"/>
    </source>
</evidence>
<evidence type="ECO:0008006" key="3">
    <source>
        <dbReference type="Google" id="ProtNLM"/>
    </source>
</evidence>
<reference evidence="2" key="1">
    <citation type="journal article" date="2023" name="Int. J. Syst. Evol. Microbiol.">
        <title>Mesoterricola silvestris gen. nov., sp. nov., Mesoterricola sediminis sp. nov., Geothrix oryzae sp. nov., Geothrix edaphica sp. nov., Geothrix rubra sp. nov., and Geothrix limicola sp. nov., six novel members of Acidobacteriota isolated from soils.</title>
        <authorList>
            <person name="Itoh H."/>
            <person name="Sugisawa Y."/>
            <person name="Mise K."/>
            <person name="Xu Z."/>
            <person name="Kuniyasu M."/>
            <person name="Ushijima N."/>
            <person name="Kawano K."/>
            <person name="Kobayashi E."/>
            <person name="Shiratori Y."/>
            <person name="Masuda Y."/>
            <person name="Senoo K."/>
        </authorList>
    </citation>
    <scope>NUCLEOTIDE SEQUENCE [LARGE SCALE GENOMIC DNA]</scope>
    <source>
        <strain evidence="2">W79</strain>
    </source>
</reference>
<evidence type="ECO:0000313" key="1">
    <source>
        <dbReference type="EMBL" id="BDU74098.1"/>
    </source>
</evidence>
<accession>A0AA48H137</accession>
<organism evidence="1 2">
    <name type="scientific">Mesoterricola silvestris</name>
    <dbReference type="NCBI Taxonomy" id="2927979"/>
    <lineage>
        <taxon>Bacteria</taxon>
        <taxon>Pseudomonadati</taxon>
        <taxon>Acidobacteriota</taxon>
        <taxon>Holophagae</taxon>
        <taxon>Holophagales</taxon>
        <taxon>Holophagaceae</taxon>
        <taxon>Mesoterricola</taxon>
    </lineage>
</organism>
<dbReference type="Proteomes" id="UP001238179">
    <property type="component" value="Chromosome"/>
</dbReference>
<dbReference type="Gene3D" id="3.40.50.300">
    <property type="entry name" value="P-loop containing nucleotide triphosphate hydrolases"/>
    <property type="match status" value="1"/>
</dbReference>
<gene>
    <name evidence="1" type="ORF">METEAL_32720</name>
</gene>
<dbReference type="InterPro" id="IPR027417">
    <property type="entry name" value="P-loop_NTPase"/>
</dbReference>
<dbReference type="EMBL" id="AP027080">
    <property type="protein sequence ID" value="BDU74098.1"/>
    <property type="molecule type" value="Genomic_DNA"/>
</dbReference>
<keyword evidence="2" id="KW-1185">Reference proteome</keyword>